<dbReference type="RefSeq" id="WP_344787556.1">
    <property type="nucleotide sequence ID" value="NZ_BAABCA010000003.1"/>
</dbReference>
<evidence type="ECO:0000259" key="2">
    <source>
        <dbReference type="Pfam" id="PF04892"/>
    </source>
</evidence>
<keyword evidence="1" id="KW-1133">Transmembrane helix</keyword>
<evidence type="ECO:0000313" key="3">
    <source>
        <dbReference type="EMBL" id="GAA4234845.1"/>
    </source>
</evidence>
<dbReference type="PANTHER" id="PTHR28008:SF1">
    <property type="entry name" value="DOMAIN PROTEIN, PUTATIVE (AFU_ORTHOLOGUE AFUA_3G10980)-RELATED"/>
    <property type="match status" value="1"/>
</dbReference>
<feature type="transmembrane region" description="Helical" evidence="1">
    <location>
        <begin position="104"/>
        <end position="123"/>
    </location>
</feature>
<feature type="transmembrane region" description="Helical" evidence="1">
    <location>
        <begin position="12"/>
        <end position="34"/>
    </location>
</feature>
<reference evidence="4" key="1">
    <citation type="journal article" date="2019" name="Int. J. Syst. Evol. Microbiol.">
        <title>The Global Catalogue of Microorganisms (GCM) 10K type strain sequencing project: providing services to taxonomists for standard genome sequencing and annotation.</title>
        <authorList>
            <consortium name="The Broad Institute Genomics Platform"/>
            <consortium name="The Broad Institute Genome Sequencing Center for Infectious Disease"/>
            <person name="Wu L."/>
            <person name="Ma J."/>
        </authorList>
    </citation>
    <scope>NUCLEOTIDE SEQUENCE [LARGE SCALE GENOMIC DNA]</scope>
    <source>
        <strain evidence="4">JCM 17630</strain>
    </source>
</reference>
<comment type="caution">
    <text evidence="3">The sequence shown here is derived from an EMBL/GenBank/DDBJ whole genome shotgun (WGS) entry which is preliminary data.</text>
</comment>
<feature type="transmembrane region" description="Helical" evidence="1">
    <location>
        <begin position="46"/>
        <end position="67"/>
    </location>
</feature>
<gene>
    <name evidence="3" type="ORF">GCM10022291_15260</name>
</gene>
<keyword evidence="1" id="KW-0472">Membrane</keyword>
<dbReference type="InterPro" id="IPR006976">
    <property type="entry name" value="VanZ-like"/>
</dbReference>
<feature type="transmembrane region" description="Helical" evidence="1">
    <location>
        <begin position="74"/>
        <end position="92"/>
    </location>
</feature>
<evidence type="ECO:0000313" key="4">
    <source>
        <dbReference type="Proteomes" id="UP001501496"/>
    </source>
</evidence>
<protein>
    <recommendedName>
        <fullName evidence="2">VanZ-like domain-containing protein</fullName>
    </recommendedName>
</protein>
<feature type="domain" description="VanZ-like" evidence="2">
    <location>
        <begin position="10"/>
        <end position="123"/>
    </location>
</feature>
<dbReference type="NCBIfam" id="NF037970">
    <property type="entry name" value="vanZ_1"/>
    <property type="match status" value="1"/>
</dbReference>
<dbReference type="PANTHER" id="PTHR28008">
    <property type="entry name" value="DOMAIN PROTEIN, PUTATIVE (AFU_ORTHOLOGUE AFUA_3G10980)-RELATED"/>
    <property type="match status" value="1"/>
</dbReference>
<dbReference type="Proteomes" id="UP001501496">
    <property type="component" value="Unassembled WGS sequence"/>
</dbReference>
<dbReference type="Pfam" id="PF04892">
    <property type="entry name" value="VanZ"/>
    <property type="match status" value="1"/>
</dbReference>
<dbReference type="EMBL" id="BAABCA010000003">
    <property type="protein sequence ID" value="GAA4234845.1"/>
    <property type="molecule type" value="Genomic_DNA"/>
</dbReference>
<keyword evidence="4" id="KW-1185">Reference proteome</keyword>
<sequence>MTIKRLLVLKNLIFFASILYTLALLTVCLISLRNLPDVGVSHGDKIFHFLAYCVFTLLWVYTFILKFNWAKKKAILVAVIVAVLYGILIEVLQGTVTTVRSFDYYDALANSLGALITALVLKVKNRITY</sequence>
<keyword evidence="1" id="KW-0812">Transmembrane</keyword>
<accession>A0ABP8C747</accession>
<name>A0ABP8C747_9FLAO</name>
<proteinExistence type="predicted"/>
<evidence type="ECO:0000256" key="1">
    <source>
        <dbReference type="SAM" id="Phobius"/>
    </source>
</evidence>
<organism evidence="3 4">
    <name type="scientific">Postechiella marina</name>
    <dbReference type="NCBI Taxonomy" id="943941"/>
    <lineage>
        <taxon>Bacteria</taxon>
        <taxon>Pseudomonadati</taxon>
        <taxon>Bacteroidota</taxon>
        <taxon>Flavobacteriia</taxon>
        <taxon>Flavobacteriales</taxon>
        <taxon>Flavobacteriaceae</taxon>
        <taxon>Postechiella</taxon>
    </lineage>
</organism>